<dbReference type="PANTHER" id="PTHR43776">
    <property type="entry name" value="TRANSPORT ATP-BINDING PROTEIN"/>
    <property type="match status" value="1"/>
</dbReference>
<dbReference type="CDD" id="cd03257">
    <property type="entry name" value="ABC_NikE_OppD_transporters"/>
    <property type="match status" value="1"/>
</dbReference>
<dbReference type="InterPro" id="IPR027417">
    <property type="entry name" value="P-loop_NTPase"/>
</dbReference>
<dbReference type="PROSITE" id="PS50893">
    <property type="entry name" value="ABC_TRANSPORTER_2"/>
    <property type="match status" value="1"/>
</dbReference>
<dbReference type="InterPro" id="IPR003593">
    <property type="entry name" value="AAA+_ATPase"/>
</dbReference>
<name>A0ABU8G2X3_9ACTN</name>
<organism evidence="7 8">
    <name type="scientific">Streptomyces brasiliscabiei</name>
    <dbReference type="NCBI Taxonomy" id="2736302"/>
    <lineage>
        <taxon>Bacteria</taxon>
        <taxon>Bacillati</taxon>
        <taxon>Actinomycetota</taxon>
        <taxon>Actinomycetes</taxon>
        <taxon>Kitasatosporales</taxon>
        <taxon>Streptomycetaceae</taxon>
        <taxon>Streptomyces</taxon>
    </lineage>
</organism>
<evidence type="ECO:0000313" key="8">
    <source>
        <dbReference type="Proteomes" id="UP001365781"/>
    </source>
</evidence>
<keyword evidence="2" id="KW-0813">Transport</keyword>
<evidence type="ECO:0000313" key="7">
    <source>
        <dbReference type="EMBL" id="MEI5607548.1"/>
    </source>
</evidence>
<evidence type="ECO:0000256" key="5">
    <source>
        <dbReference type="SAM" id="MobiDB-lite"/>
    </source>
</evidence>
<dbReference type="InterPro" id="IPR003439">
    <property type="entry name" value="ABC_transporter-like_ATP-bd"/>
</dbReference>
<dbReference type="InterPro" id="IPR050319">
    <property type="entry name" value="ABC_transp_ATP-bind"/>
</dbReference>
<feature type="compositionally biased region" description="Basic and acidic residues" evidence="5">
    <location>
        <begin position="1"/>
        <end position="15"/>
    </location>
</feature>
<dbReference type="GO" id="GO:0005524">
    <property type="term" value="F:ATP binding"/>
    <property type="evidence" value="ECO:0007669"/>
    <property type="project" value="UniProtKB-KW"/>
</dbReference>
<accession>A0ABU8G2X3</accession>
<sequence length="338" mass="36808">MRPRDRDGTRPDRGGGHGRGHLLPAPASVHEAAHREHPQHRPRRGPGRGRDRDRDRGQDRVTGTPVLQIDGLAVRYPGRGFRKPPTTVIEDVSFEVGRAETVALVGESGSGKTTIGRAVLGLTPVGGGRVLLDGRDITHLAGRARRLLAPDLQAIFQNPYGSLNPALPVGRTLAEPLLAGASGSPREVRERIGRLLHRVGLPEDAADRYPAQFSGGQRQRIAIARAVAREPRLIVCDEPTSALDVTTQAAALSLLTELQETLGCAYLFITHDLAVVKEFADRTLVLQHGRIVEEGPSVDVCDRPHHPYTRRLVAAAPVPDPIAQRHRRERRPTVEARS</sequence>
<comment type="caution">
    <text evidence="7">The sequence shown here is derived from an EMBL/GenBank/DDBJ whole genome shotgun (WGS) entry which is preliminary data.</text>
</comment>
<evidence type="ECO:0000256" key="1">
    <source>
        <dbReference type="ARBA" id="ARBA00005417"/>
    </source>
</evidence>
<dbReference type="SUPFAM" id="SSF52540">
    <property type="entry name" value="P-loop containing nucleoside triphosphate hydrolases"/>
    <property type="match status" value="1"/>
</dbReference>
<evidence type="ECO:0000256" key="2">
    <source>
        <dbReference type="ARBA" id="ARBA00022448"/>
    </source>
</evidence>
<dbReference type="InterPro" id="IPR017871">
    <property type="entry name" value="ABC_transporter-like_CS"/>
</dbReference>
<reference evidence="7 8" key="1">
    <citation type="submission" date="2024-03" db="EMBL/GenBank/DDBJ databases">
        <title>First Report of Pectobacterium brasiliscabiei causing potato scab in china.</title>
        <authorList>
            <person name="Handique U."/>
        </authorList>
    </citation>
    <scope>NUCLEOTIDE SEQUENCE [LARGE SCALE GENOMIC DNA]</scope>
    <source>
        <strain evidence="7 8">ZRIMU1503</strain>
    </source>
</reference>
<gene>
    <name evidence="7" type="ORF">WB403_00010</name>
</gene>
<keyword evidence="8" id="KW-1185">Reference proteome</keyword>
<dbReference type="PANTHER" id="PTHR43776:SF7">
    <property type="entry name" value="D,D-DIPEPTIDE TRANSPORT ATP-BINDING PROTEIN DDPF-RELATED"/>
    <property type="match status" value="1"/>
</dbReference>
<dbReference type="Pfam" id="PF08352">
    <property type="entry name" value="oligo_HPY"/>
    <property type="match status" value="1"/>
</dbReference>
<dbReference type="SMART" id="SM00382">
    <property type="entry name" value="AAA"/>
    <property type="match status" value="1"/>
</dbReference>
<keyword evidence="3" id="KW-0547">Nucleotide-binding</keyword>
<dbReference type="PROSITE" id="PS00211">
    <property type="entry name" value="ABC_TRANSPORTER_1"/>
    <property type="match status" value="1"/>
</dbReference>
<feature type="compositionally biased region" description="Basic residues" evidence="5">
    <location>
        <begin position="37"/>
        <end position="47"/>
    </location>
</feature>
<evidence type="ECO:0000256" key="4">
    <source>
        <dbReference type="ARBA" id="ARBA00022840"/>
    </source>
</evidence>
<dbReference type="Gene3D" id="3.40.50.300">
    <property type="entry name" value="P-loop containing nucleotide triphosphate hydrolases"/>
    <property type="match status" value="1"/>
</dbReference>
<proteinExistence type="inferred from homology"/>
<dbReference type="EMBL" id="JBBAYM010000001">
    <property type="protein sequence ID" value="MEI5607548.1"/>
    <property type="molecule type" value="Genomic_DNA"/>
</dbReference>
<protein>
    <submittedName>
        <fullName evidence="7">ATP-binding cassette domain-containing protein</fullName>
    </submittedName>
</protein>
<feature type="compositionally biased region" description="Basic and acidic residues" evidence="5">
    <location>
        <begin position="48"/>
        <end position="59"/>
    </location>
</feature>
<comment type="similarity">
    <text evidence="1">Belongs to the ABC transporter superfamily.</text>
</comment>
<dbReference type="Proteomes" id="UP001365781">
    <property type="component" value="Unassembled WGS sequence"/>
</dbReference>
<feature type="region of interest" description="Disordered" evidence="5">
    <location>
        <begin position="1"/>
        <end position="65"/>
    </location>
</feature>
<evidence type="ECO:0000259" key="6">
    <source>
        <dbReference type="PROSITE" id="PS50893"/>
    </source>
</evidence>
<keyword evidence="4 7" id="KW-0067">ATP-binding</keyword>
<dbReference type="Pfam" id="PF00005">
    <property type="entry name" value="ABC_tran"/>
    <property type="match status" value="1"/>
</dbReference>
<feature type="region of interest" description="Disordered" evidence="5">
    <location>
        <begin position="319"/>
        <end position="338"/>
    </location>
</feature>
<feature type="domain" description="ABC transporter" evidence="6">
    <location>
        <begin position="67"/>
        <end position="313"/>
    </location>
</feature>
<dbReference type="InterPro" id="IPR013563">
    <property type="entry name" value="Oligopep_ABC_C"/>
</dbReference>
<evidence type="ECO:0000256" key="3">
    <source>
        <dbReference type="ARBA" id="ARBA00022741"/>
    </source>
</evidence>